<proteinExistence type="inferred from homology"/>
<sequence>MRTTTAPGRAAALRADITDAAASFGGESGAVRPHEDIERAMERHGSTVWRVCVLYFRVSSDAQDAFQDTMMKYALADEASFSDEEHRKAWLIRVAANTCKDLLKAAHRSDARLDEDDLEGSYISNDQGAQPSSFSSDVVDAMRALPDPPRTPLYLSLYEGYTAPEIAQMIDAPVNTIYSWIARGKKQLKEALS</sequence>
<accession>A0A2K2UBD0</accession>
<dbReference type="AlphaFoldDB" id="A0A2K2UBD0"/>
<evidence type="ECO:0000256" key="1">
    <source>
        <dbReference type="ARBA" id="ARBA00010641"/>
    </source>
</evidence>
<evidence type="ECO:0000259" key="5">
    <source>
        <dbReference type="Pfam" id="PF04542"/>
    </source>
</evidence>
<dbReference type="InterPro" id="IPR039425">
    <property type="entry name" value="RNA_pol_sigma-70-like"/>
</dbReference>
<feature type="domain" description="RNA polymerase sigma-70 region 2" evidence="5">
    <location>
        <begin position="41"/>
        <end position="108"/>
    </location>
</feature>
<keyword evidence="3" id="KW-0731">Sigma factor</keyword>
<dbReference type="Pfam" id="PF08281">
    <property type="entry name" value="Sigma70_r4_2"/>
    <property type="match status" value="1"/>
</dbReference>
<dbReference type="PANTHER" id="PTHR43133:SF51">
    <property type="entry name" value="RNA POLYMERASE SIGMA FACTOR"/>
    <property type="match status" value="1"/>
</dbReference>
<evidence type="ECO:0000313" key="7">
    <source>
        <dbReference type="EMBL" id="PNV67626.1"/>
    </source>
</evidence>
<dbReference type="NCBIfam" id="TIGR02937">
    <property type="entry name" value="sigma70-ECF"/>
    <property type="match status" value="1"/>
</dbReference>
<comment type="caution">
    <text evidence="7">The sequence shown here is derived from an EMBL/GenBank/DDBJ whole genome shotgun (WGS) entry which is preliminary data.</text>
</comment>
<dbReference type="InterPro" id="IPR014284">
    <property type="entry name" value="RNA_pol_sigma-70_dom"/>
</dbReference>
<dbReference type="OrthoDB" id="3692620at2"/>
<dbReference type="InterPro" id="IPR036388">
    <property type="entry name" value="WH-like_DNA-bd_sf"/>
</dbReference>
<comment type="similarity">
    <text evidence="1">Belongs to the sigma-70 factor family. ECF subfamily.</text>
</comment>
<protein>
    <submittedName>
        <fullName evidence="7">RNA polymerase subunit sigma-24</fullName>
    </submittedName>
</protein>
<dbReference type="CDD" id="cd06171">
    <property type="entry name" value="Sigma70_r4"/>
    <property type="match status" value="1"/>
</dbReference>
<dbReference type="EMBL" id="PPEK01000007">
    <property type="protein sequence ID" value="PNV67626.1"/>
    <property type="molecule type" value="Genomic_DNA"/>
</dbReference>
<dbReference type="SUPFAM" id="SSF88659">
    <property type="entry name" value="Sigma3 and sigma4 domains of RNA polymerase sigma factors"/>
    <property type="match status" value="1"/>
</dbReference>
<evidence type="ECO:0000256" key="2">
    <source>
        <dbReference type="ARBA" id="ARBA00023015"/>
    </source>
</evidence>
<organism evidence="7 8">
    <name type="scientific">Enteroscipio rubneri</name>
    <dbReference type="NCBI Taxonomy" id="2070686"/>
    <lineage>
        <taxon>Bacteria</taxon>
        <taxon>Bacillati</taxon>
        <taxon>Actinomycetota</taxon>
        <taxon>Coriobacteriia</taxon>
        <taxon>Eggerthellales</taxon>
        <taxon>Eggerthellaceae</taxon>
        <taxon>Enteroscipio</taxon>
    </lineage>
</organism>
<gene>
    <name evidence="7" type="ORF">C2L71_07425</name>
</gene>
<reference evidence="8" key="1">
    <citation type="submission" date="2018-01" db="EMBL/GenBank/DDBJ databases">
        <title>Rubneribacter badeniensis gen. nov., sp. nov., and Colonibacter rubneri, gen. nov., sp. nov., WGS of new members of the Eggerthellaceae.</title>
        <authorList>
            <person name="Danylec N."/>
            <person name="Stoll D.A."/>
            <person name="Doetsch A."/>
            <person name="Kulling S.E."/>
            <person name="Huch M."/>
        </authorList>
    </citation>
    <scope>NUCLEOTIDE SEQUENCE [LARGE SCALE GENOMIC DNA]</scope>
    <source>
        <strain evidence="8">ResAG-96</strain>
    </source>
</reference>
<dbReference type="InterPro" id="IPR007627">
    <property type="entry name" value="RNA_pol_sigma70_r2"/>
</dbReference>
<dbReference type="Proteomes" id="UP000236197">
    <property type="component" value="Unassembled WGS sequence"/>
</dbReference>
<keyword evidence="2" id="KW-0805">Transcription regulation</keyword>
<dbReference type="PANTHER" id="PTHR43133">
    <property type="entry name" value="RNA POLYMERASE ECF-TYPE SIGMA FACTO"/>
    <property type="match status" value="1"/>
</dbReference>
<dbReference type="GO" id="GO:0006352">
    <property type="term" value="P:DNA-templated transcription initiation"/>
    <property type="evidence" value="ECO:0007669"/>
    <property type="project" value="InterPro"/>
</dbReference>
<dbReference type="SUPFAM" id="SSF88946">
    <property type="entry name" value="Sigma2 domain of RNA polymerase sigma factors"/>
    <property type="match status" value="1"/>
</dbReference>
<evidence type="ECO:0000256" key="4">
    <source>
        <dbReference type="ARBA" id="ARBA00023163"/>
    </source>
</evidence>
<dbReference type="InterPro" id="IPR013249">
    <property type="entry name" value="RNA_pol_sigma70_r4_t2"/>
</dbReference>
<keyword evidence="8" id="KW-1185">Reference proteome</keyword>
<dbReference type="GO" id="GO:0003677">
    <property type="term" value="F:DNA binding"/>
    <property type="evidence" value="ECO:0007669"/>
    <property type="project" value="InterPro"/>
</dbReference>
<keyword evidence="4" id="KW-0804">Transcription</keyword>
<evidence type="ECO:0000259" key="6">
    <source>
        <dbReference type="Pfam" id="PF08281"/>
    </source>
</evidence>
<dbReference type="Gene3D" id="1.10.1740.10">
    <property type="match status" value="1"/>
</dbReference>
<name>A0A2K2UBD0_9ACTN</name>
<evidence type="ECO:0000256" key="3">
    <source>
        <dbReference type="ARBA" id="ARBA00023082"/>
    </source>
</evidence>
<dbReference type="InterPro" id="IPR013325">
    <property type="entry name" value="RNA_pol_sigma_r2"/>
</dbReference>
<feature type="domain" description="RNA polymerase sigma factor 70 region 4 type 2" evidence="6">
    <location>
        <begin position="138"/>
        <end position="188"/>
    </location>
</feature>
<dbReference type="InterPro" id="IPR013324">
    <property type="entry name" value="RNA_pol_sigma_r3/r4-like"/>
</dbReference>
<evidence type="ECO:0000313" key="8">
    <source>
        <dbReference type="Proteomes" id="UP000236197"/>
    </source>
</evidence>
<dbReference type="Pfam" id="PF04542">
    <property type="entry name" value="Sigma70_r2"/>
    <property type="match status" value="1"/>
</dbReference>
<dbReference type="GO" id="GO:0016987">
    <property type="term" value="F:sigma factor activity"/>
    <property type="evidence" value="ECO:0007669"/>
    <property type="project" value="UniProtKB-KW"/>
</dbReference>
<dbReference type="Gene3D" id="1.10.10.10">
    <property type="entry name" value="Winged helix-like DNA-binding domain superfamily/Winged helix DNA-binding domain"/>
    <property type="match status" value="1"/>
</dbReference>